<dbReference type="GO" id="GO:0016779">
    <property type="term" value="F:nucleotidyltransferase activity"/>
    <property type="evidence" value="ECO:0007669"/>
    <property type="project" value="UniProtKB-KW"/>
</dbReference>
<organism evidence="2 3">
    <name type="scientific">Fusibacter tunisiensis</name>
    <dbReference type="NCBI Taxonomy" id="1008308"/>
    <lineage>
        <taxon>Bacteria</taxon>
        <taxon>Bacillati</taxon>
        <taxon>Bacillota</taxon>
        <taxon>Clostridia</taxon>
        <taxon>Eubacteriales</taxon>
        <taxon>Eubacteriales Family XII. Incertae Sedis</taxon>
        <taxon>Fusibacter</taxon>
    </lineage>
</organism>
<proteinExistence type="predicted"/>
<keyword evidence="2" id="KW-0808">Transferase</keyword>
<comment type="caution">
    <text evidence="2">The sequence shown here is derived from an EMBL/GenBank/DDBJ whole genome shotgun (WGS) entry which is preliminary data.</text>
</comment>
<name>A0ABS2MP79_9FIRM</name>
<keyword evidence="2" id="KW-0548">Nucleotidyltransferase</keyword>
<evidence type="ECO:0000313" key="3">
    <source>
        <dbReference type="Proteomes" id="UP000767854"/>
    </source>
</evidence>
<sequence>MSNKRYAAIIIAAGFASRMGSFKPLLPIGSKNAIDHAIAAFSDLEIDPIIVVTGHNSDTLTDYLTNKPVTCIHNSNFAKGMFTSIQAGVEALPKNISGFFIHLADIPLVKQDTITLLKAAFEQNTCKIVYPSINYKKGHPPLLSKKLIDPILNHNGDGGLKKLLSLFNDDAIYVTVDDPGILMDMDTPEAYKNIQEYYKKHGGF</sequence>
<dbReference type="SUPFAM" id="SSF53448">
    <property type="entry name" value="Nucleotide-diphospho-sugar transferases"/>
    <property type="match status" value="1"/>
</dbReference>
<dbReference type="EMBL" id="JAFBDT010000003">
    <property type="protein sequence ID" value="MBM7561204.1"/>
    <property type="molecule type" value="Genomic_DNA"/>
</dbReference>
<evidence type="ECO:0000259" key="1">
    <source>
        <dbReference type="Pfam" id="PF12804"/>
    </source>
</evidence>
<evidence type="ECO:0000313" key="2">
    <source>
        <dbReference type="EMBL" id="MBM7561204.1"/>
    </source>
</evidence>
<dbReference type="Gene3D" id="3.90.550.10">
    <property type="entry name" value="Spore Coat Polysaccharide Biosynthesis Protein SpsA, Chain A"/>
    <property type="match status" value="1"/>
</dbReference>
<dbReference type="CDD" id="cd04182">
    <property type="entry name" value="GT_2_like_f"/>
    <property type="match status" value="1"/>
</dbReference>
<dbReference type="Proteomes" id="UP000767854">
    <property type="component" value="Unassembled WGS sequence"/>
</dbReference>
<gene>
    <name evidence="2" type="ORF">JOC49_000721</name>
</gene>
<dbReference type="Pfam" id="PF12804">
    <property type="entry name" value="NTP_transf_3"/>
    <property type="match status" value="1"/>
</dbReference>
<protein>
    <submittedName>
        <fullName evidence="2">CTP:molybdopterin cytidylyltransferase MocA</fullName>
    </submittedName>
</protein>
<keyword evidence="3" id="KW-1185">Reference proteome</keyword>
<dbReference type="InterPro" id="IPR025877">
    <property type="entry name" value="MobA-like_NTP_Trfase"/>
</dbReference>
<accession>A0ABS2MP79</accession>
<dbReference type="InterPro" id="IPR029044">
    <property type="entry name" value="Nucleotide-diphossugar_trans"/>
</dbReference>
<feature type="domain" description="MobA-like NTP transferase" evidence="1">
    <location>
        <begin position="8"/>
        <end position="165"/>
    </location>
</feature>
<dbReference type="PANTHER" id="PTHR43777">
    <property type="entry name" value="MOLYBDENUM COFACTOR CYTIDYLYLTRANSFERASE"/>
    <property type="match status" value="1"/>
</dbReference>
<dbReference type="RefSeq" id="WP_204662421.1">
    <property type="nucleotide sequence ID" value="NZ_JAFBDT010000003.1"/>
</dbReference>
<reference evidence="2 3" key="1">
    <citation type="submission" date="2021-01" db="EMBL/GenBank/DDBJ databases">
        <title>Genomic Encyclopedia of Type Strains, Phase IV (KMG-IV): sequencing the most valuable type-strain genomes for metagenomic binning, comparative biology and taxonomic classification.</title>
        <authorList>
            <person name="Goeker M."/>
        </authorList>
    </citation>
    <scope>NUCLEOTIDE SEQUENCE [LARGE SCALE GENOMIC DNA]</scope>
    <source>
        <strain evidence="2 3">DSM 24436</strain>
    </source>
</reference>
<dbReference type="PANTHER" id="PTHR43777:SF1">
    <property type="entry name" value="MOLYBDENUM COFACTOR CYTIDYLYLTRANSFERASE"/>
    <property type="match status" value="1"/>
</dbReference>